<dbReference type="GO" id="GO:0046872">
    <property type="term" value="F:metal ion binding"/>
    <property type="evidence" value="ECO:0007669"/>
    <property type="project" value="UniProtKB-KW"/>
</dbReference>
<feature type="signal peptide" evidence="6">
    <location>
        <begin position="1"/>
        <end position="17"/>
    </location>
</feature>
<organism evidence="8 9">
    <name type="scientific">Chrysophaeum taylorii</name>
    <dbReference type="NCBI Taxonomy" id="2483200"/>
    <lineage>
        <taxon>Eukaryota</taxon>
        <taxon>Sar</taxon>
        <taxon>Stramenopiles</taxon>
        <taxon>Ochrophyta</taxon>
        <taxon>Pelagophyceae</taxon>
        <taxon>Pelagomonadales</taxon>
        <taxon>Pelagomonadaceae</taxon>
        <taxon>Chrysophaeum</taxon>
    </lineage>
</organism>
<evidence type="ECO:0000313" key="9">
    <source>
        <dbReference type="Proteomes" id="UP001230188"/>
    </source>
</evidence>
<name>A0AAD7UIC8_9STRA</name>
<evidence type="ECO:0000313" key="8">
    <source>
        <dbReference type="EMBL" id="KAJ8607684.1"/>
    </source>
</evidence>
<dbReference type="Gene3D" id="3.40.720.10">
    <property type="entry name" value="Alkaline Phosphatase, subunit A"/>
    <property type="match status" value="1"/>
</dbReference>
<dbReference type="GO" id="GO:0008484">
    <property type="term" value="F:sulfuric ester hydrolase activity"/>
    <property type="evidence" value="ECO:0007669"/>
    <property type="project" value="InterPro"/>
</dbReference>
<dbReference type="PROSITE" id="PS00149">
    <property type="entry name" value="SULFATASE_2"/>
    <property type="match status" value="1"/>
</dbReference>
<dbReference type="Gene3D" id="3.30.1120.10">
    <property type="match status" value="1"/>
</dbReference>
<dbReference type="EMBL" id="JAQMWT010000200">
    <property type="protein sequence ID" value="KAJ8607684.1"/>
    <property type="molecule type" value="Genomic_DNA"/>
</dbReference>
<dbReference type="InterPro" id="IPR000917">
    <property type="entry name" value="Sulfatase_N"/>
</dbReference>
<dbReference type="InterPro" id="IPR047115">
    <property type="entry name" value="ARSB"/>
</dbReference>
<feature type="domain" description="Sulfatase N-terminal" evidence="7">
    <location>
        <begin position="22"/>
        <end position="345"/>
    </location>
</feature>
<dbReference type="PANTHER" id="PTHR10342:SF274">
    <property type="entry name" value="ARYLSULFATASE B"/>
    <property type="match status" value="1"/>
</dbReference>
<keyword evidence="3" id="KW-0378">Hydrolase</keyword>
<keyword evidence="6" id="KW-0732">Signal</keyword>
<dbReference type="Proteomes" id="UP001230188">
    <property type="component" value="Unassembled WGS sequence"/>
</dbReference>
<evidence type="ECO:0000256" key="2">
    <source>
        <dbReference type="ARBA" id="ARBA00022723"/>
    </source>
</evidence>
<dbReference type="InterPro" id="IPR017850">
    <property type="entry name" value="Alkaline_phosphatase_core_sf"/>
</dbReference>
<keyword evidence="9" id="KW-1185">Reference proteome</keyword>
<keyword evidence="2" id="KW-0479">Metal-binding</keyword>
<comment type="caution">
    <text evidence="8">The sequence shown here is derived from an EMBL/GenBank/DDBJ whole genome shotgun (WGS) entry which is preliminary data.</text>
</comment>
<proteinExistence type="inferred from homology"/>
<evidence type="ECO:0000256" key="3">
    <source>
        <dbReference type="ARBA" id="ARBA00022801"/>
    </source>
</evidence>
<dbReference type="InterPro" id="IPR024607">
    <property type="entry name" value="Sulfatase_CS"/>
</dbReference>
<accession>A0AAD7UIC8</accession>
<evidence type="ECO:0000259" key="7">
    <source>
        <dbReference type="Pfam" id="PF00884"/>
    </source>
</evidence>
<evidence type="ECO:0000256" key="6">
    <source>
        <dbReference type="SAM" id="SignalP"/>
    </source>
</evidence>
<evidence type="ECO:0000256" key="5">
    <source>
        <dbReference type="ARBA" id="ARBA00023180"/>
    </source>
</evidence>
<feature type="chain" id="PRO_5042184185" description="Sulfatase N-terminal domain-containing protein" evidence="6">
    <location>
        <begin position="18"/>
        <end position="536"/>
    </location>
</feature>
<dbReference type="Pfam" id="PF00884">
    <property type="entry name" value="Sulfatase"/>
    <property type="match status" value="1"/>
</dbReference>
<dbReference type="PANTHER" id="PTHR10342">
    <property type="entry name" value="ARYLSULFATASE"/>
    <property type="match status" value="1"/>
</dbReference>
<protein>
    <recommendedName>
        <fullName evidence="7">Sulfatase N-terminal domain-containing protein</fullName>
    </recommendedName>
</protein>
<evidence type="ECO:0000256" key="1">
    <source>
        <dbReference type="ARBA" id="ARBA00008779"/>
    </source>
</evidence>
<evidence type="ECO:0000256" key="4">
    <source>
        <dbReference type="ARBA" id="ARBA00022837"/>
    </source>
</evidence>
<comment type="similarity">
    <text evidence="1">Belongs to the sulfatase family.</text>
</comment>
<sequence>MVLLLTTGFLLLWTARCEKRKIVVAVVDDLGWSDVGFQGDEPLRATPTLDALAASGVRFERMYGGCECTPSRAMLLTGKHAVSLGLQDSVVHGTEPRGMPLEPPTLGDKMRAFGYGTSCVGKWHLGFFAPQYLPRRRGFDYFFGILSGGGDHYAKVTTEIFEARASNDDVSSESNVVLLRGRNLWENDGPWEGWSDEHSTVLYTQKALDRLDDDGPTFVYLAYQAVHGPVQAGELPVACRDATSSSPDVNSALRPRLCGMVGMIDDSIKRIHEAMSRDEFDWTLWFVADNGGVRRHGSSNAPLRGEKGTVWDGGVRLVSFLAGSDVKPQRHVHLAHLVDIHATVAQEGSGDDLLGGRPVRFDGTPHRTRVLVNRNSDTWGGGGALVANVRGRAYKLVVENSVGDAVLYRAGRAMLAERAYDQAGLDAALDARRKLLFPEPVVHVFDLDADPEEANNLLENIDDDDDGASNLLIRDELLRAWSELDGKILSSPDVWRDDGPLADPALFGGTWRPWRDEDGLPLATYQIQIITTFNPA</sequence>
<gene>
    <name evidence="8" type="ORF">CTAYLR_007299</name>
</gene>
<dbReference type="AlphaFoldDB" id="A0AAD7UIC8"/>
<keyword evidence="5" id="KW-0325">Glycoprotein</keyword>
<dbReference type="SUPFAM" id="SSF53649">
    <property type="entry name" value="Alkaline phosphatase-like"/>
    <property type="match status" value="1"/>
</dbReference>
<reference evidence="8" key="1">
    <citation type="submission" date="2023-01" db="EMBL/GenBank/DDBJ databases">
        <title>Metagenome sequencing of chrysophaentin producing Chrysophaeum taylorii.</title>
        <authorList>
            <person name="Davison J."/>
            <person name="Bewley C."/>
        </authorList>
    </citation>
    <scope>NUCLEOTIDE SEQUENCE</scope>
    <source>
        <strain evidence="8">NIES-1699</strain>
    </source>
</reference>
<keyword evidence="4" id="KW-0106">Calcium</keyword>